<evidence type="ECO:0000256" key="5">
    <source>
        <dbReference type="ARBA" id="ARBA00022729"/>
    </source>
</evidence>
<dbReference type="PROSITE" id="PS52016">
    <property type="entry name" value="TONB_DEPENDENT_REC_3"/>
    <property type="match status" value="1"/>
</dbReference>
<dbReference type="RefSeq" id="WP_237190233.1">
    <property type="nucleotide sequence ID" value="NZ_CP081925.1"/>
</dbReference>
<keyword evidence="7 8" id="KW-0998">Cell outer membrane</keyword>
<name>A0AAP3ALV6_RIEAN</name>
<comment type="similarity">
    <text evidence="8">Belongs to the TonB-dependent receptor family.</text>
</comment>
<dbReference type="EMBL" id="JAOZYT010000003">
    <property type="protein sequence ID" value="MCW0522904.1"/>
    <property type="molecule type" value="Genomic_DNA"/>
</dbReference>
<accession>A0AAP3ALV6</accession>
<dbReference type="InterPro" id="IPR023997">
    <property type="entry name" value="TonB-dep_OMP_SusC/RagA_CS"/>
</dbReference>
<dbReference type="NCBIfam" id="TIGR04057">
    <property type="entry name" value="SusC_RagA_signa"/>
    <property type="match status" value="1"/>
</dbReference>
<evidence type="ECO:0000256" key="1">
    <source>
        <dbReference type="ARBA" id="ARBA00004571"/>
    </source>
</evidence>
<dbReference type="InterPro" id="IPR037066">
    <property type="entry name" value="Plug_dom_sf"/>
</dbReference>
<proteinExistence type="inferred from homology"/>
<dbReference type="GO" id="GO:0009279">
    <property type="term" value="C:cell outer membrane"/>
    <property type="evidence" value="ECO:0007669"/>
    <property type="project" value="UniProtKB-SubCell"/>
</dbReference>
<dbReference type="PANTHER" id="PTHR30069">
    <property type="entry name" value="TONB-DEPENDENT OUTER MEMBRANE RECEPTOR"/>
    <property type="match status" value="1"/>
</dbReference>
<comment type="subcellular location">
    <subcellularLocation>
        <location evidence="1 8">Cell outer membrane</location>
        <topology evidence="1 8">Multi-pass membrane protein</topology>
    </subcellularLocation>
</comment>
<dbReference type="GO" id="GO:0044718">
    <property type="term" value="P:siderophore transmembrane transport"/>
    <property type="evidence" value="ECO:0007669"/>
    <property type="project" value="TreeGrafter"/>
</dbReference>
<evidence type="ECO:0000256" key="7">
    <source>
        <dbReference type="ARBA" id="ARBA00023237"/>
    </source>
</evidence>
<comment type="caution">
    <text evidence="10">The sequence shown here is derived from an EMBL/GenBank/DDBJ whole genome shotgun (WGS) entry which is preliminary data.</text>
</comment>
<evidence type="ECO:0000256" key="3">
    <source>
        <dbReference type="ARBA" id="ARBA00022452"/>
    </source>
</evidence>
<protein>
    <submittedName>
        <fullName evidence="10">SusC/RagA family TonB-linked outer membrane protein</fullName>
    </submittedName>
</protein>
<dbReference type="InterPro" id="IPR036942">
    <property type="entry name" value="Beta-barrel_TonB_sf"/>
</dbReference>
<evidence type="ECO:0000256" key="2">
    <source>
        <dbReference type="ARBA" id="ARBA00022448"/>
    </source>
</evidence>
<keyword evidence="3 8" id="KW-1134">Transmembrane beta strand</keyword>
<reference evidence="10" key="1">
    <citation type="submission" date="2022-10" db="EMBL/GenBank/DDBJ databases">
        <title>Sifting through the core-genome to identify putative cross-protective antigens against Riemerella anatipestifer.</title>
        <authorList>
            <person name="Zheng X."/>
            <person name="Zhang W."/>
        </authorList>
    </citation>
    <scope>NUCLEOTIDE SEQUENCE</scope>
    <source>
        <strain evidence="10">ZWRA178</strain>
    </source>
</reference>
<dbReference type="AlphaFoldDB" id="A0AAP3ALV6"/>
<dbReference type="Gene3D" id="2.170.130.10">
    <property type="entry name" value="TonB-dependent receptor, plug domain"/>
    <property type="match status" value="1"/>
</dbReference>
<dbReference type="Gene3D" id="2.40.170.20">
    <property type="entry name" value="TonB-dependent receptor, beta-barrel domain"/>
    <property type="match status" value="1"/>
</dbReference>
<dbReference type="SUPFAM" id="SSF56935">
    <property type="entry name" value="Porins"/>
    <property type="match status" value="1"/>
</dbReference>
<dbReference type="InterPro" id="IPR012910">
    <property type="entry name" value="Plug_dom"/>
</dbReference>
<sequence>MKKNRLCIIGLICMIMGKIDAQQNEKEHQINEVVISSLGIKKEKKKTANAIQALSGSELTEVKTVNPLDNLSGKVSGVQITAGTSGVASSSRIVIRGDNSLNINNNSPMFIIDGIPISNRIFGVGGSPTNQGDLPSDYGSGIMDINPEDIENMSVLKGGAAALYGSRAANGVIMITTKKGQKGRKFAVNYNSSFMFQNPILPEFQSVYGQGGTNSAGERFQLLNGLGENYGPKFDPNLYLLQNGSPEYADGVKIPFVRRYDLRDIFKTGTQIVNNISVQGTTDDISYRISYTNNQNEGYIPNTNLHKNTFSTHSTFKLTPKFDLSTSLNFVNTKSDNVPVTGYGSQGLMYVLYWNHLNNDLKWAKNYWLEPGVKQNYSLGWADNPYLIANENINAFNRDRFFGSIQLDYKINQNFSALIRTGLDYQNEDRTSRRPMASHRYRKGMLRLQDLNFNEVNVDMLLKYQNKFGDFELDVLGGLSRMDRKLGEKFLQSNALMTHGIYSLNNTQNFVSRYSEFTQERINSVLGSINLGYKDYAFLEVTARNDWFSTLPTNKNTYLYPSASFSWLLNKSLNMGRAINLLKIRTNWAIIANGTSPEFLQKKYLSGGLLGTVTNPTVAPNTDIKPETTTTKEVGLEFIGFKNRLEFNASFYQNATKNQIIPVRISDATGYNANLVNAGLVENQGIEAFLRWTAVKSKNFMWNMSFNFTRNRGWVRELYKDLQSYIIAEGPADVTIEARPGGRMGDIYGYVFKRTNDGQIIFNEGLPVLSDTKERIGNYNPDFMLGFRNQFNYKNFSLGVLFDIRKGGVIYSYTNAIGGESGVLPYTLEGRETGIIGKGVKLENGTYVPNDVRVYPEKYYHFGGYYTRNNAESNSFDASFIKLREVSLGYSLPKEWIKSAGMEELHISLVGRNLLRWTKTPQHIDPESMAMSGGTLLPGMEVMQYPVAIGYGVNFNIKF</sequence>
<evidence type="ECO:0000259" key="9">
    <source>
        <dbReference type="Pfam" id="PF07715"/>
    </source>
</evidence>
<organism evidence="10 11">
    <name type="scientific">Riemerella anatipestifer</name>
    <name type="common">Moraxella anatipestifer</name>
    <dbReference type="NCBI Taxonomy" id="34085"/>
    <lineage>
        <taxon>Bacteria</taxon>
        <taxon>Pseudomonadati</taxon>
        <taxon>Bacteroidota</taxon>
        <taxon>Flavobacteriia</taxon>
        <taxon>Flavobacteriales</taxon>
        <taxon>Weeksellaceae</taxon>
        <taxon>Riemerella</taxon>
    </lineage>
</organism>
<keyword evidence="2 8" id="KW-0813">Transport</keyword>
<evidence type="ECO:0000313" key="11">
    <source>
        <dbReference type="Proteomes" id="UP001207440"/>
    </source>
</evidence>
<evidence type="ECO:0000256" key="8">
    <source>
        <dbReference type="PROSITE-ProRule" id="PRU01360"/>
    </source>
</evidence>
<evidence type="ECO:0000313" key="10">
    <source>
        <dbReference type="EMBL" id="MCW0522904.1"/>
    </source>
</evidence>
<dbReference type="GO" id="GO:0015344">
    <property type="term" value="F:siderophore uptake transmembrane transporter activity"/>
    <property type="evidence" value="ECO:0007669"/>
    <property type="project" value="TreeGrafter"/>
</dbReference>
<dbReference type="NCBIfam" id="TIGR04056">
    <property type="entry name" value="OMP_RagA_SusC"/>
    <property type="match status" value="1"/>
</dbReference>
<evidence type="ECO:0000256" key="4">
    <source>
        <dbReference type="ARBA" id="ARBA00022692"/>
    </source>
</evidence>
<keyword evidence="6 8" id="KW-0472">Membrane</keyword>
<keyword evidence="5" id="KW-0732">Signal</keyword>
<dbReference type="PANTHER" id="PTHR30069:SF29">
    <property type="entry name" value="HEMOGLOBIN AND HEMOGLOBIN-HAPTOGLOBIN-BINDING PROTEIN 1-RELATED"/>
    <property type="match status" value="1"/>
</dbReference>
<evidence type="ECO:0000256" key="6">
    <source>
        <dbReference type="ARBA" id="ARBA00023136"/>
    </source>
</evidence>
<keyword evidence="4 8" id="KW-0812">Transmembrane</keyword>
<feature type="domain" description="TonB-dependent receptor plug" evidence="9">
    <location>
        <begin position="44"/>
        <end position="172"/>
    </location>
</feature>
<gene>
    <name evidence="10" type="ORF">OKE68_01030</name>
</gene>
<dbReference type="InterPro" id="IPR039426">
    <property type="entry name" value="TonB-dep_rcpt-like"/>
</dbReference>
<dbReference type="InterPro" id="IPR023996">
    <property type="entry name" value="TonB-dep_OMP_SusC/RagA"/>
</dbReference>
<dbReference type="Proteomes" id="UP001207440">
    <property type="component" value="Unassembled WGS sequence"/>
</dbReference>
<dbReference type="Pfam" id="PF07715">
    <property type="entry name" value="Plug"/>
    <property type="match status" value="1"/>
</dbReference>